<reference evidence="1 2" key="1">
    <citation type="submission" date="2019-06" db="EMBL/GenBank/DDBJ databases">
        <title>A novel bacterium of genus Amaricoccus, isolated from marine sediment.</title>
        <authorList>
            <person name="Huang H."/>
            <person name="Mo K."/>
            <person name="Hu Y."/>
        </authorList>
    </citation>
    <scope>NUCLEOTIDE SEQUENCE [LARGE SCALE GENOMIC DNA]</scope>
    <source>
        <strain evidence="1 2">HB172011</strain>
    </source>
</reference>
<dbReference type="OrthoDB" id="113462at2"/>
<dbReference type="Gene3D" id="3.40.50.300">
    <property type="entry name" value="P-loop containing nucleotide triphosphate hydrolases"/>
    <property type="match status" value="1"/>
</dbReference>
<dbReference type="InterPro" id="IPR050678">
    <property type="entry name" value="DNA_Partitioning_ATPase"/>
</dbReference>
<protein>
    <submittedName>
        <fullName evidence="1">Virulence protein</fullName>
    </submittedName>
</protein>
<sequence length="253" mass="26953">MVQPGRRPSLECPMKLISFVSFKGGAGKTTALMAIASMLLAKGHRVALFEADENAPLARWKENAEAIGTWSDRCLLSTCDAPELVARAHAAAKAAGCAFALADTAGGGSDLNTLLLSNSELVVIPTALTVLDLDEALTTMEFVTETLARGIGRPIPARLLFTRFPQSRLKSTEQANLEAVRPLPRFEKHLTERAAFADLKITGPLASYHQILAASPAKRLLANHLMAAIGEAREVTEELLDLVGGAMPMAARA</sequence>
<evidence type="ECO:0000313" key="1">
    <source>
        <dbReference type="EMBL" id="TPE47892.1"/>
    </source>
</evidence>
<dbReference type="Proteomes" id="UP000319255">
    <property type="component" value="Unassembled WGS sequence"/>
</dbReference>
<dbReference type="InterPro" id="IPR027417">
    <property type="entry name" value="P-loop_NTPase"/>
</dbReference>
<dbReference type="Pfam" id="PF07015">
    <property type="entry name" value="VirC1"/>
    <property type="match status" value="1"/>
</dbReference>
<gene>
    <name evidence="1" type="ORF">FJM51_19350</name>
</gene>
<dbReference type="PANTHER" id="PTHR13696:SF96">
    <property type="entry name" value="COBQ_COBB_MIND_PARA NUCLEOTIDE BINDING DOMAIN-CONTAINING PROTEIN"/>
    <property type="match status" value="1"/>
</dbReference>
<dbReference type="CDD" id="cd02042">
    <property type="entry name" value="ParAB_family"/>
    <property type="match status" value="1"/>
</dbReference>
<evidence type="ECO:0000313" key="2">
    <source>
        <dbReference type="Proteomes" id="UP000319255"/>
    </source>
</evidence>
<dbReference type="PIRSF" id="PIRSF009320">
    <property type="entry name" value="Nuc_binding_HP_1000"/>
    <property type="match status" value="1"/>
</dbReference>
<name>A0A501WGH5_9RHOB</name>
<dbReference type="EMBL" id="VFRP01000027">
    <property type="protein sequence ID" value="TPE47892.1"/>
    <property type="molecule type" value="Genomic_DNA"/>
</dbReference>
<dbReference type="InterPro" id="IPR009744">
    <property type="entry name" value="VirC1"/>
</dbReference>
<organism evidence="1 2">
    <name type="scientific">Amaricoccus solimangrovi</name>
    <dbReference type="NCBI Taxonomy" id="2589815"/>
    <lineage>
        <taxon>Bacteria</taxon>
        <taxon>Pseudomonadati</taxon>
        <taxon>Pseudomonadota</taxon>
        <taxon>Alphaproteobacteria</taxon>
        <taxon>Rhodobacterales</taxon>
        <taxon>Paracoccaceae</taxon>
        <taxon>Amaricoccus</taxon>
    </lineage>
</organism>
<keyword evidence="2" id="KW-1185">Reference proteome</keyword>
<dbReference type="AlphaFoldDB" id="A0A501WGH5"/>
<accession>A0A501WGH5</accession>
<dbReference type="SUPFAM" id="SSF52540">
    <property type="entry name" value="P-loop containing nucleoside triphosphate hydrolases"/>
    <property type="match status" value="1"/>
</dbReference>
<proteinExistence type="predicted"/>
<dbReference type="PANTHER" id="PTHR13696">
    <property type="entry name" value="P-LOOP CONTAINING NUCLEOSIDE TRIPHOSPHATE HYDROLASE"/>
    <property type="match status" value="1"/>
</dbReference>
<comment type="caution">
    <text evidence="1">The sequence shown here is derived from an EMBL/GenBank/DDBJ whole genome shotgun (WGS) entry which is preliminary data.</text>
</comment>